<comment type="similarity">
    <text evidence="2">Belongs to the porin LamB (TC 1.B.3) family.</text>
</comment>
<keyword evidence="3" id="KW-0813">Transport</keyword>
<reference evidence="11 12" key="1">
    <citation type="journal article" date="2014" name="PLoS ONE">
        <title>Grimontia indica AK16(T), sp. nov., Isolated from a Seawater Sample Reports the Presence of Pathogenic Genes Similar to Vibrio Genus.</title>
        <authorList>
            <person name="Singh A."/>
            <person name="Vaidya B."/>
            <person name="Khatri I."/>
            <person name="Srinivas T.N."/>
            <person name="Subramanian S."/>
            <person name="Korpole S."/>
            <person name="Pinnaka A.K."/>
        </authorList>
    </citation>
    <scope>NUCLEOTIDE SEQUENCE [LARGE SCALE GENOMIC DNA]</scope>
    <source>
        <strain evidence="11 12">AK16</strain>
    </source>
</reference>
<evidence type="ECO:0000313" key="12">
    <source>
        <dbReference type="Proteomes" id="UP000011223"/>
    </source>
</evidence>
<comment type="caution">
    <text evidence="11">The sequence shown here is derived from an EMBL/GenBank/DDBJ whole genome shotgun (WGS) entry which is preliminary data.</text>
</comment>
<evidence type="ECO:0000256" key="7">
    <source>
        <dbReference type="ARBA" id="ARBA00023114"/>
    </source>
</evidence>
<evidence type="ECO:0000313" key="11">
    <source>
        <dbReference type="EMBL" id="EOD79529.1"/>
    </source>
</evidence>
<keyword evidence="6" id="KW-0406">Ion transport</keyword>
<dbReference type="SUPFAM" id="SSF56935">
    <property type="entry name" value="Porins"/>
    <property type="match status" value="1"/>
</dbReference>
<dbReference type="eggNOG" id="COG4580">
    <property type="taxonomic scope" value="Bacteria"/>
</dbReference>
<name>R1GU19_9GAMM</name>
<gene>
    <name evidence="11" type="ORF">D515_01323</name>
</gene>
<comment type="subcellular location">
    <subcellularLocation>
        <location evidence="1">Cell outer membrane</location>
        <topology evidence="1">Multi-pass membrane protein</topology>
    </subcellularLocation>
</comment>
<dbReference type="Pfam" id="PF02264">
    <property type="entry name" value="LamB"/>
    <property type="match status" value="1"/>
</dbReference>
<dbReference type="InterPro" id="IPR050286">
    <property type="entry name" value="G_neg_Bact_CarbUptk_Porin"/>
</dbReference>
<dbReference type="PANTHER" id="PTHR38762:SF1">
    <property type="entry name" value="CRYPTIC OUTER MEMBRANE PORIN BGLH-RELATED"/>
    <property type="match status" value="1"/>
</dbReference>
<dbReference type="PANTHER" id="PTHR38762">
    <property type="entry name" value="CRYPTIC OUTER MEMBRANE PORIN BGLH-RELATED"/>
    <property type="match status" value="1"/>
</dbReference>
<sequence length="398" mass="43572">MKKVTPLTLAVMCVLSSASASAVEFTGYARAGTAISGDGVGDQSFAKNAIGRLGNEGDNYYEFGFVQMLQEGAQNWQLTAMLSKGDDGRSSWETDVSDGDDSVNVPQFYVTASGLFASAPEAVLWGGKRFYQRKDVHITDFFFLNNSGTGGGIENIRVGDQSLSLAFIQDGKTDNSTGYLVDARLADIPLWDSATLELIGVYNFATEQDERNEVSDDGIFLTGIIHQNLKNGFNQTAFQYGTAGYGDQLANFGQGTGYARGSDVQNDASGFRIINWGVVSFGEAWEMGHQLSYHRGIDLNNGKGNSDLFSAVVRPMYKWSDTQRTIAELGYFSKTEDGKQDQGGSKFTLAQAWSMGDSFWARPEIRFYGSYMTDRDGNRFGSKGDSEFVTGVQMEVWF</sequence>
<dbReference type="GO" id="GO:0015288">
    <property type="term" value="F:porin activity"/>
    <property type="evidence" value="ECO:0007669"/>
    <property type="project" value="UniProtKB-KW"/>
</dbReference>
<dbReference type="GO" id="GO:0015774">
    <property type="term" value="P:polysaccharide transport"/>
    <property type="evidence" value="ECO:0007669"/>
    <property type="project" value="TreeGrafter"/>
</dbReference>
<feature type="signal peptide" evidence="10">
    <location>
        <begin position="1"/>
        <end position="22"/>
    </location>
</feature>
<evidence type="ECO:0000256" key="2">
    <source>
        <dbReference type="ARBA" id="ARBA00007055"/>
    </source>
</evidence>
<accession>R1GU19</accession>
<dbReference type="AlphaFoldDB" id="R1GU19"/>
<evidence type="ECO:0000256" key="10">
    <source>
        <dbReference type="SAM" id="SignalP"/>
    </source>
</evidence>
<keyword evidence="10" id="KW-0732">Signal</keyword>
<evidence type="ECO:0000256" key="3">
    <source>
        <dbReference type="ARBA" id="ARBA00022448"/>
    </source>
</evidence>
<keyword evidence="9" id="KW-0998">Cell outer membrane</keyword>
<dbReference type="Proteomes" id="UP000011223">
    <property type="component" value="Unassembled WGS sequence"/>
</dbReference>
<evidence type="ECO:0000256" key="5">
    <source>
        <dbReference type="ARBA" id="ARBA00022692"/>
    </source>
</evidence>
<keyword evidence="7" id="KW-0626">Porin</keyword>
<evidence type="ECO:0000256" key="8">
    <source>
        <dbReference type="ARBA" id="ARBA00023136"/>
    </source>
</evidence>
<dbReference type="RefSeq" id="WP_002538670.1">
    <property type="nucleotide sequence ID" value="NZ_ANFM02000018.1"/>
</dbReference>
<dbReference type="GO" id="GO:0015144">
    <property type="term" value="F:carbohydrate transmembrane transporter activity"/>
    <property type="evidence" value="ECO:0007669"/>
    <property type="project" value="TreeGrafter"/>
</dbReference>
<evidence type="ECO:0000256" key="4">
    <source>
        <dbReference type="ARBA" id="ARBA00022452"/>
    </source>
</evidence>
<dbReference type="InterPro" id="IPR003192">
    <property type="entry name" value="Porin_LamB"/>
</dbReference>
<dbReference type="GO" id="GO:0046930">
    <property type="term" value="C:pore complex"/>
    <property type="evidence" value="ECO:0007669"/>
    <property type="project" value="UniProtKB-KW"/>
</dbReference>
<evidence type="ECO:0000256" key="6">
    <source>
        <dbReference type="ARBA" id="ARBA00023065"/>
    </source>
</evidence>
<keyword evidence="4" id="KW-1134">Transmembrane beta strand</keyword>
<dbReference type="GO" id="GO:0009279">
    <property type="term" value="C:cell outer membrane"/>
    <property type="evidence" value="ECO:0007669"/>
    <property type="project" value="UniProtKB-SubCell"/>
</dbReference>
<organism evidence="11 12">
    <name type="scientific">Grimontia indica</name>
    <dbReference type="NCBI Taxonomy" id="1056512"/>
    <lineage>
        <taxon>Bacteria</taxon>
        <taxon>Pseudomonadati</taxon>
        <taxon>Pseudomonadota</taxon>
        <taxon>Gammaproteobacteria</taxon>
        <taxon>Vibrionales</taxon>
        <taxon>Vibrionaceae</taxon>
        <taxon>Grimontia</taxon>
    </lineage>
</organism>
<protein>
    <submittedName>
        <fullName evidence="11">Maltoporin</fullName>
    </submittedName>
</protein>
<dbReference type="InterPro" id="IPR036998">
    <property type="entry name" value="Porin_LamB_sf"/>
</dbReference>
<dbReference type="GO" id="GO:0006811">
    <property type="term" value="P:monoatomic ion transport"/>
    <property type="evidence" value="ECO:0007669"/>
    <property type="project" value="UniProtKB-KW"/>
</dbReference>
<keyword evidence="8" id="KW-0472">Membrane</keyword>
<proteinExistence type="inferred from homology"/>
<dbReference type="CDD" id="cd01346">
    <property type="entry name" value="Maltoporin-like"/>
    <property type="match status" value="1"/>
</dbReference>
<dbReference type="Gene3D" id="2.40.170.10">
    <property type="entry name" value="Porin, LamB type"/>
    <property type="match status" value="1"/>
</dbReference>
<keyword evidence="5" id="KW-0812">Transmembrane</keyword>
<evidence type="ECO:0000256" key="1">
    <source>
        <dbReference type="ARBA" id="ARBA00004571"/>
    </source>
</evidence>
<dbReference type="EMBL" id="ANFM02000018">
    <property type="protein sequence ID" value="EOD79529.1"/>
    <property type="molecule type" value="Genomic_DNA"/>
</dbReference>
<evidence type="ECO:0000256" key="9">
    <source>
        <dbReference type="ARBA" id="ARBA00023237"/>
    </source>
</evidence>
<keyword evidence="12" id="KW-1185">Reference proteome</keyword>
<feature type="chain" id="PRO_5004360733" evidence="10">
    <location>
        <begin position="23"/>
        <end position="398"/>
    </location>
</feature>